<protein>
    <recommendedName>
        <fullName evidence="3">Protein kinase domain-containing protein</fullName>
    </recommendedName>
</protein>
<evidence type="ECO:0000313" key="1">
    <source>
        <dbReference type="EMBL" id="KZW03518.1"/>
    </source>
</evidence>
<name>A0A165QF37_EXIGL</name>
<dbReference type="AlphaFoldDB" id="A0A165QF37"/>
<evidence type="ECO:0000313" key="2">
    <source>
        <dbReference type="Proteomes" id="UP000077266"/>
    </source>
</evidence>
<accession>A0A165QF37</accession>
<dbReference type="InParanoid" id="A0A165QF37"/>
<reference evidence="1 2" key="1">
    <citation type="journal article" date="2016" name="Mol. Biol. Evol.">
        <title>Comparative Genomics of Early-Diverging Mushroom-Forming Fungi Provides Insights into the Origins of Lignocellulose Decay Capabilities.</title>
        <authorList>
            <person name="Nagy L.G."/>
            <person name="Riley R."/>
            <person name="Tritt A."/>
            <person name="Adam C."/>
            <person name="Daum C."/>
            <person name="Floudas D."/>
            <person name="Sun H."/>
            <person name="Yadav J.S."/>
            <person name="Pangilinan J."/>
            <person name="Larsson K.H."/>
            <person name="Matsuura K."/>
            <person name="Barry K."/>
            <person name="Labutti K."/>
            <person name="Kuo R."/>
            <person name="Ohm R.A."/>
            <person name="Bhattacharya S.S."/>
            <person name="Shirouzu T."/>
            <person name="Yoshinaga Y."/>
            <person name="Martin F.M."/>
            <person name="Grigoriev I.V."/>
            <person name="Hibbett D.S."/>
        </authorList>
    </citation>
    <scope>NUCLEOTIDE SEQUENCE [LARGE SCALE GENOMIC DNA]</scope>
    <source>
        <strain evidence="1 2">HHB12029</strain>
    </source>
</reference>
<dbReference type="EMBL" id="KV425883">
    <property type="protein sequence ID" value="KZW03518.1"/>
    <property type="molecule type" value="Genomic_DNA"/>
</dbReference>
<dbReference type="InterPro" id="IPR011009">
    <property type="entry name" value="Kinase-like_dom_sf"/>
</dbReference>
<sequence length="203" mass="23451">MLLLSDFDFLTKDEVYTGRESDFWGFVAEQWAYERMRPIHGMGIPHLYGFFEVKLPHGEPCIAMVLEFIEHLDPRLDVKDVCGGEEAALEVIGTRLLLVLHAVNSCEIYLRDTAVQNIIVPKERPTALVFVDFADCETPKGKRTPKRHQTNGRVYFLLTSFGFAVPWLRNKLKGNEAWRAMFDIPFDNWDMANKVLFLDFGYD</sequence>
<dbReference type="Proteomes" id="UP000077266">
    <property type="component" value="Unassembled WGS sequence"/>
</dbReference>
<evidence type="ECO:0008006" key="3">
    <source>
        <dbReference type="Google" id="ProtNLM"/>
    </source>
</evidence>
<proteinExistence type="predicted"/>
<dbReference type="SUPFAM" id="SSF56112">
    <property type="entry name" value="Protein kinase-like (PK-like)"/>
    <property type="match status" value="1"/>
</dbReference>
<dbReference type="OrthoDB" id="2834814at2759"/>
<organism evidence="1 2">
    <name type="scientific">Exidia glandulosa HHB12029</name>
    <dbReference type="NCBI Taxonomy" id="1314781"/>
    <lineage>
        <taxon>Eukaryota</taxon>
        <taxon>Fungi</taxon>
        <taxon>Dikarya</taxon>
        <taxon>Basidiomycota</taxon>
        <taxon>Agaricomycotina</taxon>
        <taxon>Agaricomycetes</taxon>
        <taxon>Auriculariales</taxon>
        <taxon>Exidiaceae</taxon>
        <taxon>Exidia</taxon>
    </lineage>
</organism>
<keyword evidence="2" id="KW-1185">Reference proteome</keyword>
<gene>
    <name evidence="1" type="ORF">EXIGLDRAFT_695920</name>
</gene>